<feature type="domain" description="WYL" evidence="3">
    <location>
        <begin position="138"/>
        <end position="203"/>
    </location>
</feature>
<sequence length="229" mass="24879">MNRTERLHAVAESLRRAGARGRTAAQLAEEFEVSSRTVKRDLAALEAGGLPVWGRTGPGGGYGLAESSSLPPVNLTPTQALALSAAVAATRHAPFSDSARAASRKVLDVLDPLARRRARALADRVWVDVREGAPRRVASVLEQALVDQRTVNLTYVDARGQRTRREVEPMIFALTGGRWLVVAWCRLRDDVRWFDVSRIRAATATRRPCSGHDVSEIGTPPETAMPVGV</sequence>
<dbReference type="Pfam" id="PF08279">
    <property type="entry name" value="HTH_11"/>
    <property type="match status" value="1"/>
</dbReference>
<evidence type="ECO:0000313" key="4">
    <source>
        <dbReference type="EMBL" id="MBD8868296.1"/>
    </source>
</evidence>
<dbReference type="SUPFAM" id="SSF46785">
    <property type="entry name" value="Winged helix' DNA-binding domain"/>
    <property type="match status" value="1"/>
</dbReference>
<dbReference type="AlphaFoldDB" id="A0A927K2A0"/>
<organism evidence="4 5">
    <name type="scientific">Nocardioides donggukensis</name>
    <dbReference type="NCBI Taxonomy" id="2774019"/>
    <lineage>
        <taxon>Bacteria</taxon>
        <taxon>Bacillati</taxon>
        <taxon>Actinomycetota</taxon>
        <taxon>Actinomycetes</taxon>
        <taxon>Propionibacteriales</taxon>
        <taxon>Nocardioidaceae</taxon>
        <taxon>Nocardioides</taxon>
    </lineage>
</organism>
<feature type="region of interest" description="Disordered" evidence="1">
    <location>
        <begin position="209"/>
        <end position="229"/>
    </location>
</feature>
<dbReference type="InterPro" id="IPR051534">
    <property type="entry name" value="CBASS_pafABC_assoc_protein"/>
</dbReference>
<dbReference type="PROSITE" id="PS52050">
    <property type="entry name" value="WYL"/>
    <property type="match status" value="1"/>
</dbReference>
<evidence type="ECO:0000259" key="3">
    <source>
        <dbReference type="Pfam" id="PF13280"/>
    </source>
</evidence>
<proteinExistence type="predicted"/>
<keyword evidence="5" id="KW-1185">Reference proteome</keyword>
<dbReference type="InterPro" id="IPR026881">
    <property type="entry name" value="WYL_dom"/>
</dbReference>
<comment type="caution">
    <text evidence="4">The sequence shown here is derived from an EMBL/GenBank/DDBJ whole genome shotgun (WGS) entry which is preliminary data.</text>
</comment>
<evidence type="ECO:0000256" key="1">
    <source>
        <dbReference type="SAM" id="MobiDB-lite"/>
    </source>
</evidence>
<dbReference type="InterPro" id="IPR013196">
    <property type="entry name" value="HTH_11"/>
</dbReference>
<reference evidence="4" key="1">
    <citation type="submission" date="2020-09" db="EMBL/GenBank/DDBJ databases">
        <title>Nocardioides sp. strain MJB4 16S ribosomal RNA gene Genome sequencing and assembly.</title>
        <authorList>
            <person name="Kim I."/>
        </authorList>
    </citation>
    <scope>NUCLEOTIDE SEQUENCE</scope>
    <source>
        <strain evidence="4">MJB4</strain>
    </source>
</reference>
<dbReference type="InterPro" id="IPR036390">
    <property type="entry name" value="WH_DNA-bd_sf"/>
</dbReference>
<dbReference type="PANTHER" id="PTHR34580">
    <property type="match status" value="1"/>
</dbReference>
<dbReference type="Proteomes" id="UP000616839">
    <property type="component" value="Unassembled WGS sequence"/>
</dbReference>
<dbReference type="EMBL" id="JACYXZ010000001">
    <property type="protein sequence ID" value="MBD8868296.1"/>
    <property type="molecule type" value="Genomic_DNA"/>
</dbReference>
<accession>A0A927K2A0</accession>
<gene>
    <name evidence="4" type="ORF">IE331_01560</name>
</gene>
<dbReference type="InterPro" id="IPR036388">
    <property type="entry name" value="WH-like_DNA-bd_sf"/>
</dbReference>
<dbReference type="RefSeq" id="WP_192139827.1">
    <property type="nucleotide sequence ID" value="NZ_JACYXZ010000001.1"/>
</dbReference>
<evidence type="ECO:0000313" key="5">
    <source>
        <dbReference type="Proteomes" id="UP000616839"/>
    </source>
</evidence>
<evidence type="ECO:0000259" key="2">
    <source>
        <dbReference type="Pfam" id="PF08279"/>
    </source>
</evidence>
<feature type="domain" description="Helix-turn-helix type 11" evidence="2">
    <location>
        <begin position="12"/>
        <end position="62"/>
    </location>
</feature>
<protein>
    <submittedName>
        <fullName evidence="4">WYL domain-containing protein</fullName>
    </submittedName>
</protein>
<name>A0A927K2A0_9ACTN</name>
<dbReference type="Pfam" id="PF13280">
    <property type="entry name" value="WYL"/>
    <property type="match status" value="1"/>
</dbReference>
<dbReference type="Gene3D" id="1.10.10.10">
    <property type="entry name" value="Winged helix-like DNA-binding domain superfamily/Winged helix DNA-binding domain"/>
    <property type="match status" value="1"/>
</dbReference>
<dbReference type="PANTHER" id="PTHR34580:SF3">
    <property type="entry name" value="PROTEIN PAFB"/>
    <property type="match status" value="1"/>
</dbReference>